<comment type="caution">
    <text evidence="2">The sequence shown here is derived from an EMBL/GenBank/DDBJ whole genome shotgun (WGS) entry which is preliminary data.</text>
</comment>
<protein>
    <recommendedName>
        <fullName evidence="1">Glycosyltransferase 2-like domain-containing protein</fullName>
    </recommendedName>
</protein>
<gene>
    <name evidence="2" type="ORF">GCM10009776_12440</name>
</gene>
<dbReference type="CDD" id="cd00761">
    <property type="entry name" value="Glyco_tranf_GTA_type"/>
    <property type="match status" value="1"/>
</dbReference>
<dbReference type="Proteomes" id="UP001499933">
    <property type="component" value="Unassembled WGS sequence"/>
</dbReference>
<accession>A0ABP5BUV2</accession>
<dbReference type="PANTHER" id="PTHR43685">
    <property type="entry name" value="GLYCOSYLTRANSFERASE"/>
    <property type="match status" value="1"/>
</dbReference>
<keyword evidence="3" id="KW-1185">Reference proteome</keyword>
<dbReference type="EMBL" id="BAAAOG010000001">
    <property type="protein sequence ID" value="GAA1951992.1"/>
    <property type="molecule type" value="Genomic_DNA"/>
</dbReference>
<dbReference type="InterPro" id="IPR001173">
    <property type="entry name" value="Glyco_trans_2-like"/>
</dbReference>
<organism evidence="2 3">
    <name type="scientific">Microbacterium deminutum</name>
    <dbReference type="NCBI Taxonomy" id="344164"/>
    <lineage>
        <taxon>Bacteria</taxon>
        <taxon>Bacillati</taxon>
        <taxon>Actinomycetota</taxon>
        <taxon>Actinomycetes</taxon>
        <taxon>Micrococcales</taxon>
        <taxon>Microbacteriaceae</taxon>
        <taxon>Microbacterium</taxon>
    </lineage>
</organism>
<evidence type="ECO:0000259" key="1">
    <source>
        <dbReference type="Pfam" id="PF00535"/>
    </source>
</evidence>
<proteinExistence type="predicted"/>
<evidence type="ECO:0000313" key="2">
    <source>
        <dbReference type="EMBL" id="GAA1951992.1"/>
    </source>
</evidence>
<dbReference type="InterPro" id="IPR050834">
    <property type="entry name" value="Glycosyltransf_2"/>
</dbReference>
<sequence length="325" mass="36636">MASPELVSALVPAYNHARYVRECLEALRAQTHRPLELLIGDDGSSDDTVDEIRSFLREHGHEFDRVVFRPSAANRGTAATLNDLLAHARGRYLFLNASDDRAAPRAIATLAAVLDADSRAALAVGDNMIIDDAGERIYWGPRRQAQQVPSDTSYQTWAQYLRADFGSGVFDARHFGRAGTLYRGNHVPNGKLFRRAAVEAVGGWRVGAMEDWDLNFRLACRFRLRFVDEVLFCYRWHDTNTIRNPPLVDGPRAATKAAITDQLRNPFVYLRVMADRDNRSGLPLWSLLRGQPPASGPGEFRAGRPPEVRARSRTARIRSWRRWRG</sequence>
<dbReference type="SUPFAM" id="SSF53448">
    <property type="entry name" value="Nucleotide-diphospho-sugar transferases"/>
    <property type="match status" value="1"/>
</dbReference>
<dbReference type="InterPro" id="IPR029044">
    <property type="entry name" value="Nucleotide-diphossugar_trans"/>
</dbReference>
<feature type="domain" description="Glycosyltransferase 2-like" evidence="1">
    <location>
        <begin position="8"/>
        <end position="142"/>
    </location>
</feature>
<dbReference type="Pfam" id="PF00535">
    <property type="entry name" value="Glycos_transf_2"/>
    <property type="match status" value="1"/>
</dbReference>
<dbReference type="PANTHER" id="PTHR43685:SF11">
    <property type="entry name" value="GLYCOSYLTRANSFERASE TAGX-RELATED"/>
    <property type="match status" value="1"/>
</dbReference>
<name>A0ABP5BUV2_9MICO</name>
<reference evidence="3" key="1">
    <citation type="journal article" date="2019" name="Int. J. Syst. Evol. Microbiol.">
        <title>The Global Catalogue of Microorganisms (GCM) 10K type strain sequencing project: providing services to taxonomists for standard genome sequencing and annotation.</title>
        <authorList>
            <consortium name="The Broad Institute Genomics Platform"/>
            <consortium name="The Broad Institute Genome Sequencing Center for Infectious Disease"/>
            <person name="Wu L."/>
            <person name="Ma J."/>
        </authorList>
    </citation>
    <scope>NUCLEOTIDE SEQUENCE [LARGE SCALE GENOMIC DNA]</scope>
    <source>
        <strain evidence="3">JCM 14901</strain>
    </source>
</reference>
<dbReference type="RefSeq" id="WP_344092308.1">
    <property type="nucleotide sequence ID" value="NZ_BAAAOG010000001.1"/>
</dbReference>
<evidence type="ECO:0000313" key="3">
    <source>
        <dbReference type="Proteomes" id="UP001499933"/>
    </source>
</evidence>
<dbReference type="Gene3D" id="3.90.550.10">
    <property type="entry name" value="Spore Coat Polysaccharide Biosynthesis Protein SpsA, Chain A"/>
    <property type="match status" value="1"/>
</dbReference>